<accession>A0ACC0FSK9</accession>
<name>A0ACC0FSK9_9ERIC</name>
<proteinExistence type="predicted"/>
<protein>
    <submittedName>
        <fullName evidence="1">Uncharacterized protein</fullName>
    </submittedName>
</protein>
<dbReference type="EMBL" id="CM045770">
    <property type="protein sequence ID" value="KAI7991751.1"/>
    <property type="molecule type" value="Genomic_DNA"/>
</dbReference>
<gene>
    <name evidence="1" type="ORF">LOK49_LG12G02595</name>
</gene>
<keyword evidence="2" id="KW-1185">Reference proteome</keyword>
<dbReference type="Proteomes" id="UP001060215">
    <property type="component" value="Chromosome 13"/>
</dbReference>
<comment type="caution">
    <text evidence="1">The sequence shown here is derived from an EMBL/GenBank/DDBJ whole genome shotgun (WGS) entry which is preliminary data.</text>
</comment>
<evidence type="ECO:0000313" key="1">
    <source>
        <dbReference type="EMBL" id="KAI7991751.1"/>
    </source>
</evidence>
<evidence type="ECO:0000313" key="2">
    <source>
        <dbReference type="Proteomes" id="UP001060215"/>
    </source>
</evidence>
<organism evidence="1 2">
    <name type="scientific">Camellia lanceoleosa</name>
    <dbReference type="NCBI Taxonomy" id="1840588"/>
    <lineage>
        <taxon>Eukaryota</taxon>
        <taxon>Viridiplantae</taxon>
        <taxon>Streptophyta</taxon>
        <taxon>Embryophyta</taxon>
        <taxon>Tracheophyta</taxon>
        <taxon>Spermatophyta</taxon>
        <taxon>Magnoliopsida</taxon>
        <taxon>eudicotyledons</taxon>
        <taxon>Gunneridae</taxon>
        <taxon>Pentapetalae</taxon>
        <taxon>asterids</taxon>
        <taxon>Ericales</taxon>
        <taxon>Theaceae</taxon>
        <taxon>Camellia</taxon>
    </lineage>
</organism>
<sequence>MAPSNPSKLGLAIILLIVATAASVAHGIFIIGGRDVVELIVAGQLVCTVPGTNCPTCPGIGGVNVFLSCNGGQTSLAQAITDPAGLVNFTVSFLDGTLFDQSRCFVYARLPIASCVAFPPTGNLHAVVNLVGFVQQTIGLVANSALGPFTLA</sequence>
<reference evidence="1 2" key="1">
    <citation type="journal article" date="2022" name="Plant J.">
        <title>Chromosome-level genome of Camellia lanceoleosa provides a valuable resource for understanding genome evolution and self-incompatibility.</title>
        <authorList>
            <person name="Gong W."/>
            <person name="Xiao S."/>
            <person name="Wang L."/>
            <person name="Liao Z."/>
            <person name="Chang Y."/>
            <person name="Mo W."/>
            <person name="Hu G."/>
            <person name="Li W."/>
            <person name="Zhao G."/>
            <person name="Zhu H."/>
            <person name="Hu X."/>
            <person name="Ji K."/>
            <person name="Xiang X."/>
            <person name="Song Q."/>
            <person name="Yuan D."/>
            <person name="Jin S."/>
            <person name="Zhang L."/>
        </authorList>
    </citation>
    <scope>NUCLEOTIDE SEQUENCE [LARGE SCALE GENOMIC DNA]</scope>
    <source>
        <strain evidence="1">SQ_2022a</strain>
    </source>
</reference>